<dbReference type="PROSITE" id="PS50076">
    <property type="entry name" value="DNAJ_2"/>
    <property type="match status" value="1"/>
</dbReference>
<evidence type="ECO:0000256" key="1">
    <source>
        <dbReference type="ARBA" id="ARBA00010476"/>
    </source>
</evidence>
<comment type="function">
    <text evidence="3 4">Co-chaperone involved in the maturation of iron-sulfur cluster-containing proteins. Seems to help targeting proteins to be folded toward HscA.</text>
</comment>
<dbReference type="NCBIfam" id="NF002935">
    <property type="entry name" value="PRK03578.1"/>
    <property type="match status" value="1"/>
</dbReference>
<evidence type="ECO:0000259" key="5">
    <source>
        <dbReference type="PROSITE" id="PS50076"/>
    </source>
</evidence>
<dbReference type="GO" id="GO:0001671">
    <property type="term" value="F:ATPase activator activity"/>
    <property type="evidence" value="ECO:0007669"/>
    <property type="project" value="InterPro"/>
</dbReference>
<protein>
    <recommendedName>
        <fullName evidence="4">Co-chaperone protein HscB homolog</fullName>
    </recommendedName>
</protein>
<dbReference type="KEGG" id="otr:OTERR_14040"/>
<accession>A0A5C1E7H7</accession>
<evidence type="ECO:0000313" key="7">
    <source>
        <dbReference type="Proteomes" id="UP000323671"/>
    </source>
</evidence>
<dbReference type="SUPFAM" id="SSF46565">
    <property type="entry name" value="Chaperone J-domain"/>
    <property type="match status" value="1"/>
</dbReference>
<evidence type="ECO:0000256" key="4">
    <source>
        <dbReference type="HAMAP-Rule" id="MF_00682"/>
    </source>
</evidence>
<keyword evidence="2 4" id="KW-0143">Chaperone</keyword>
<comment type="similarity">
    <text evidence="1 4">Belongs to the HscB family.</text>
</comment>
<comment type="subunit">
    <text evidence="4">Interacts with HscA and stimulates its ATPase activity.</text>
</comment>
<sequence length="176" mass="20458">MDLSANYFALFELPTTFELDRSALDSRYRVLQAEVHPDRFAGSTDAERRRSMQWATRVNEGYRVLRRPLERARYLLELHGHDVDAERNTAMAPEFLMEQMEWREGVMEARIAGDLAALEDIHRRLKHTLAERYDELGALIDQQSAYIEAADKVRELMFLEKLLTEVDDALADLEDA</sequence>
<dbReference type="NCBIfam" id="TIGR00714">
    <property type="entry name" value="hscB"/>
    <property type="match status" value="1"/>
</dbReference>
<dbReference type="RefSeq" id="WP_054620629.1">
    <property type="nucleotide sequence ID" value="NZ_CP022579.1"/>
</dbReference>
<dbReference type="GO" id="GO:1990230">
    <property type="term" value="C:iron-sulfur cluster transfer complex"/>
    <property type="evidence" value="ECO:0007669"/>
    <property type="project" value="TreeGrafter"/>
</dbReference>
<dbReference type="CDD" id="cd06257">
    <property type="entry name" value="DnaJ"/>
    <property type="match status" value="1"/>
</dbReference>
<organism evidence="6 7">
    <name type="scientific">Oryzomicrobium terrae</name>
    <dbReference type="NCBI Taxonomy" id="1735038"/>
    <lineage>
        <taxon>Bacteria</taxon>
        <taxon>Pseudomonadati</taxon>
        <taxon>Pseudomonadota</taxon>
        <taxon>Betaproteobacteria</taxon>
        <taxon>Rhodocyclales</taxon>
        <taxon>Rhodocyclaceae</taxon>
        <taxon>Oryzomicrobium</taxon>
    </lineage>
</organism>
<gene>
    <name evidence="4 6" type="primary">hscB</name>
    <name evidence="6" type="ORF">OTERR_14040</name>
</gene>
<evidence type="ECO:0000256" key="2">
    <source>
        <dbReference type="ARBA" id="ARBA00023186"/>
    </source>
</evidence>
<dbReference type="GO" id="GO:0051087">
    <property type="term" value="F:protein-folding chaperone binding"/>
    <property type="evidence" value="ECO:0007669"/>
    <property type="project" value="InterPro"/>
</dbReference>
<proteinExistence type="inferred from homology"/>
<dbReference type="Gene3D" id="1.20.1280.20">
    <property type="entry name" value="HscB, C-terminal domain"/>
    <property type="match status" value="1"/>
</dbReference>
<dbReference type="InterPro" id="IPR009073">
    <property type="entry name" value="HscB_oligo_C"/>
</dbReference>
<keyword evidence="7" id="KW-1185">Reference proteome</keyword>
<dbReference type="AlphaFoldDB" id="A0A5C1E7H7"/>
<dbReference type="SUPFAM" id="SSF47144">
    <property type="entry name" value="HSC20 (HSCB), C-terminal oligomerisation domain"/>
    <property type="match status" value="1"/>
</dbReference>
<dbReference type="GO" id="GO:0006457">
    <property type="term" value="P:protein folding"/>
    <property type="evidence" value="ECO:0007669"/>
    <property type="project" value="UniProtKB-UniRule"/>
</dbReference>
<feature type="domain" description="J" evidence="5">
    <location>
        <begin position="6"/>
        <end position="80"/>
    </location>
</feature>
<dbReference type="InterPro" id="IPR036386">
    <property type="entry name" value="HscB_C_sf"/>
</dbReference>
<dbReference type="HAMAP" id="MF_00682">
    <property type="entry name" value="HscB"/>
    <property type="match status" value="1"/>
</dbReference>
<name>A0A5C1E7H7_9RHOO</name>
<dbReference type="Gene3D" id="1.10.287.110">
    <property type="entry name" value="DnaJ domain"/>
    <property type="match status" value="1"/>
</dbReference>
<dbReference type="Proteomes" id="UP000323671">
    <property type="component" value="Chromosome"/>
</dbReference>
<dbReference type="PANTHER" id="PTHR14021:SF15">
    <property type="entry name" value="IRON-SULFUR CLUSTER CO-CHAPERONE PROTEIN HSCB"/>
    <property type="match status" value="1"/>
</dbReference>
<reference evidence="6 7" key="1">
    <citation type="submission" date="2017-07" db="EMBL/GenBank/DDBJ databases">
        <title>Complete genome sequence of Oryzomicrobium terrae TPP412.</title>
        <authorList>
            <person name="Chiu L.-W."/>
            <person name="Lo K.-J."/>
            <person name="Tsai Y.-M."/>
            <person name="Lin S.-S."/>
            <person name="Kuo C.-H."/>
            <person name="Liu C.-T."/>
        </authorList>
    </citation>
    <scope>NUCLEOTIDE SEQUENCE [LARGE SCALE GENOMIC DNA]</scope>
    <source>
        <strain evidence="6 7">TPP412</strain>
    </source>
</reference>
<evidence type="ECO:0000256" key="3">
    <source>
        <dbReference type="ARBA" id="ARBA00025596"/>
    </source>
</evidence>
<dbReference type="InterPro" id="IPR036869">
    <property type="entry name" value="J_dom_sf"/>
</dbReference>
<dbReference type="GO" id="GO:0051259">
    <property type="term" value="P:protein complex oligomerization"/>
    <property type="evidence" value="ECO:0007669"/>
    <property type="project" value="InterPro"/>
</dbReference>
<dbReference type="Pfam" id="PF07743">
    <property type="entry name" value="HSCB_C"/>
    <property type="match status" value="1"/>
</dbReference>
<dbReference type="SMART" id="SM00271">
    <property type="entry name" value="DnaJ"/>
    <property type="match status" value="1"/>
</dbReference>
<dbReference type="InterPro" id="IPR004640">
    <property type="entry name" value="HscB"/>
</dbReference>
<dbReference type="InterPro" id="IPR001623">
    <property type="entry name" value="DnaJ_domain"/>
</dbReference>
<dbReference type="PANTHER" id="PTHR14021">
    <property type="entry name" value="IRON-SULFUR CLUSTER CO-CHAPERONE PROTEIN HSCB"/>
    <property type="match status" value="1"/>
</dbReference>
<evidence type="ECO:0000313" key="6">
    <source>
        <dbReference type="EMBL" id="QEL64880.1"/>
    </source>
</evidence>
<dbReference type="GO" id="GO:0044571">
    <property type="term" value="P:[2Fe-2S] cluster assembly"/>
    <property type="evidence" value="ECO:0007669"/>
    <property type="project" value="InterPro"/>
</dbReference>
<dbReference type="EMBL" id="CP022579">
    <property type="protein sequence ID" value="QEL64880.1"/>
    <property type="molecule type" value="Genomic_DNA"/>
</dbReference>